<feature type="transmembrane region" description="Helical" evidence="6">
    <location>
        <begin position="688"/>
        <end position="712"/>
    </location>
</feature>
<protein>
    <submittedName>
        <fullName evidence="9">FtsX-like permease family protein</fullName>
    </submittedName>
</protein>
<feature type="domain" description="ABC3 transporter permease C-terminal" evidence="7">
    <location>
        <begin position="299"/>
        <end position="414"/>
    </location>
</feature>
<dbReference type="GO" id="GO:0022857">
    <property type="term" value="F:transmembrane transporter activity"/>
    <property type="evidence" value="ECO:0007669"/>
    <property type="project" value="TreeGrafter"/>
</dbReference>
<dbReference type="InterPro" id="IPR003838">
    <property type="entry name" value="ABC3_permease_C"/>
</dbReference>
<evidence type="ECO:0000256" key="2">
    <source>
        <dbReference type="ARBA" id="ARBA00022475"/>
    </source>
</evidence>
<accession>A0A6G9AKD1</accession>
<feature type="transmembrane region" description="Helical" evidence="6">
    <location>
        <begin position="724"/>
        <end position="752"/>
    </location>
</feature>
<dbReference type="Pfam" id="PF12704">
    <property type="entry name" value="MacB_PCD"/>
    <property type="match status" value="2"/>
</dbReference>
<dbReference type="PANTHER" id="PTHR30572:SF18">
    <property type="entry name" value="ABC-TYPE MACROLIDE FAMILY EXPORT SYSTEM PERMEASE COMPONENT 2"/>
    <property type="match status" value="1"/>
</dbReference>
<dbReference type="RefSeq" id="WP_167207483.1">
    <property type="nucleotide sequence ID" value="NZ_CP050063.1"/>
</dbReference>
<evidence type="ECO:0000256" key="5">
    <source>
        <dbReference type="ARBA" id="ARBA00023136"/>
    </source>
</evidence>
<feature type="transmembrane region" description="Helical" evidence="6">
    <location>
        <begin position="387"/>
        <end position="411"/>
    </location>
</feature>
<feature type="transmembrane region" description="Helical" evidence="6">
    <location>
        <begin position="21"/>
        <end position="42"/>
    </location>
</feature>
<dbReference type="InterPro" id="IPR025857">
    <property type="entry name" value="MacB_PCD"/>
</dbReference>
<dbReference type="Proteomes" id="UP000501802">
    <property type="component" value="Chromosome"/>
</dbReference>
<dbReference type="AlphaFoldDB" id="A0A6G9AKD1"/>
<dbReference type="EMBL" id="CP050063">
    <property type="protein sequence ID" value="QIP12917.1"/>
    <property type="molecule type" value="Genomic_DNA"/>
</dbReference>
<keyword evidence="5 6" id="KW-0472">Membrane</keyword>
<keyword evidence="4 6" id="KW-1133">Transmembrane helix</keyword>
<evidence type="ECO:0000256" key="3">
    <source>
        <dbReference type="ARBA" id="ARBA00022692"/>
    </source>
</evidence>
<sequence length="811" mass="89897">MLQNYFKIAWRNLARNKAFSAINIVGLAMGLATCLLISLFVLDELSYDRFNEKADRIVRVIFRGSIQGEKMNEAHVMPPTAQTLKADYPEVQEATRLRRGGMPFIVYGDKTFRESEVAFADSNFFQVFTLPFVKGDPKTALIQPNTVVVTQEVAHKYFGNGDPIGKVLTVKSLNTPYTVTGVIDKLPVNSHFHFDMFASMAGFPDAKQPSWMTSEFFTYLVLPKGYDYKQLEAKLPQVVEKYMGPQLQKAFGMSFAQFRKKGNDLGLFLQPLTTIHLHSELSGELDANGDIRYVYIFGAVALFILLIACINFMNLSTAGASKRGREVGIRKVMGSMKLELVGQFLLESSILTAVALLLGVGLVYLVLPAFNELAGKTLSLHLLANPWLLPGLLLFGLFVSVLAGSYPAFFLSSFKPVSVLKGGNSLDRFTSGKKSFGLRSGLIVFQFFISITLTVGTIIVYQQLAYIQNKKLGYNKDQVIVLPEAWMLGDKNEVFRNQLLQDPRVVNVSTSGYLPAGPSYNNNFTVYPESNETELIKTLRYDVDYNYISTLGMQLVAGRNFSKDYGTDSSGAILNETTAKVLGWGNKALGHTITNSDNQGKKTQLRVIGIVKDFHFKSMHERISPLVMVLNKNAGTMIVKAKTKDITGLLAVMKKNWDGFKVEGPFTYSFLDERFNDTYRAEKKIGEILGLFAGLTIFVACLGLFGLATFTAEQRTKEIGVRKVLGASVTSIVALLSKDFLKLVALAIVIAVPVAWYTMNNWLQGFAYKIDISWWMFALAGVLAIAIALLTVSFQSVKAALMNPVTSLRSE</sequence>
<evidence type="ECO:0000259" key="7">
    <source>
        <dbReference type="Pfam" id="PF02687"/>
    </source>
</evidence>
<reference evidence="9 10" key="1">
    <citation type="submission" date="2020-03" db="EMBL/GenBank/DDBJ databases">
        <authorList>
            <person name="Kim M.K."/>
        </authorList>
    </citation>
    <scope>NUCLEOTIDE SEQUENCE [LARGE SCALE GENOMIC DNA]</scope>
    <source>
        <strain evidence="9 10">BT328</strain>
    </source>
</reference>
<keyword evidence="10" id="KW-1185">Reference proteome</keyword>
<evidence type="ECO:0000256" key="4">
    <source>
        <dbReference type="ARBA" id="ARBA00022989"/>
    </source>
</evidence>
<name>A0A6G9AKD1_9BACT</name>
<evidence type="ECO:0000313" key="10">
    <source>
        <dbReference type="Proteomes" id="UP000501802"/>
    </source>
</evidence>
<proteinExistence type="predicted"/>
<organism evidence="9 10">
    <name type="scientific">Spirosoma aureum</name>
    <dbReference type="NCBI Taxonomy" id="2692134"/>
    <lineage>
        <taxon>Bacteria</taxon>
        <taxon>Pseudomonadati</taxon>
        <taxon>Bacteroidota</taxon>
        <taxon>Cytophagia</taxon>
        <taxon>Cytophagales</taxon>
        <taxon>Cytophagaceae</taxon>
        <taxon>Spirosoma</taxon>
    </lineage>
</organism>
<dbReference type="InterPro" id="IPR050250">
    <property type="entry name" value="Macrolide_Exporter_MacB"/>
</dbReference>
<gene>
    <name evidence="9" type="ORF">G8759_09935</name>
</gene>
<keyword evidence="3 6" id="KW-0812">Transmembrane</keyword>
<evidence type="ECO:0000256" key="6">
    <source>
        <dbReference type="SAM" id="Phobius"/>
    </source>
</evidence>
<dbReference type="GO" id="GO:0005886">
    <property type="term" value="C:plasma membrane"/>
    <property type="evidence" value="ECO:0007669"/>
    <property type="project" value="UniProtKB-SubCell"/>
</dbReference>
<feature type="domain" description="ABC3 transporter permease C-terminal" evidence="7">
    <location>
        <begin position="691"/>
        <end position="804"/>
    </location>
</feature>
<feature type="domain" description="MacB-like periplasmic core" evidence="8">
    <location>
        <begin position="518"/>
        <end position="616"/>
    </location>
</feature>
<keyword evidence="2" id="KW-1003">Cell membrane</keyword>
<evidence type="ECO:0000259" key="8">
    <source>
        <dbReference type="Pfam" id="PF12704"/>
    </source>
</evidence>
<comment type="subcellular location">
    <subcellularLocation>
        <location evidence="1">Cell membrane</location>
        <topology evidence="1">Multi-pass membrane protein</topology>
    </subcellularLocation>
</comment>
<feature type="transmembrane region" description="Helical" evidence="6">
    <location>
        <begin position="293"/>
        <end position="315"/>
    </location>
</feature>
<feature type="transmembrane region" description="Helical" evidence="6">
    <location>
        <begin position="772"/>
        <end position="792"/>
    </location>
</feature>
<evidence type="ECO:0000256" key="1">
    <source>
        <dbReference type="ARBA" id="ARBA00004651"/>
    </source>
</evidence>
<feature type="domain" description="MacB-like periplasmic core" evidence="8">
    <location>
        <begin position="20"/>
        <end position="237"/>
    </location>
</feature>
<evidence type="ECO:0000313" key="9">
    <source>
        <dbReference type="EMBL" id="QIP12917.1"/>
    </source>
</evidence>
<feature type="transmembrane region" description="Helical" evidence="6">
    <location>
        <begin position="340"/>
        <end position="367"/>
    </location>
</feature>
<dbReference type="PANTHER" id="PTHR30572">
    <property type="entry name" value="MEMBRANE COMPONENT OF TRANSPORTER-RELATED"/>
    <property type="match status" value="1"/>
</dbReference>
<dbReference type="Pfam" id="PF02687">
    <property type="entry name" value="FtsX"/>
    <property type="match status" value="2"/>
</dbReference>
<dbReference type="KEGG" id="spib:G8759_09935"/>
<feature type="transmembrane region" description="Helical" evidence="6">
    <location>
        <begin position="442"/>
        <end position="461"/>
    </location>
</feature>